<feature type="non-terminal residue" evidence="1">
    <location>
        <position position="188"/>
    </location>
</feature>
<accession>A0A1B6MTI8</accession>
<protein>
    <submittedName>
        <fullName evidence="1">Uncharacterized protein</fullName>
    </submittedName>
</protein>
<organism evidence="1">
    <name type="scientific">Graphocephala atropunctata</name>
    <dbReference type="NCBI Taxonomy" id="36148"/>
    <lineage>
        <taxon>Eukaryota</taxon>
        <taxon>Metazoa</taxon>
        <taxon>Ecdysozoa</taxon>
        <taxon>Arthropoda</taxon>
        <taxon>Hexapoda</taxon>
        <taxon>Insecta</taxon>
        <taxon>Pterygota</taxon>
        <taxon>Neoptera</taxon>
        <taxon>Paraneoptera</taxon>
        <taxon>Hemiptera</taxon>
        <taxon>Auchenorrhyncha</taxon>
        <taxon>Membracoidea</taxon>
        <taxon>Cicadellidae</taxon>
        <taxon>Cicadellinae</taxon>
        <taxon>Cicadellini</taxon>
        <taxon>Graphocephala</taxon>
    </lineage>
</organism>
<sequence>LITLQSLCRKWHTSDLAIIAILNIFKDMCHHIHRSEDCQANYVILVTGVLKFVKKRKYGAHVCSQFAELLGLIAMVDKAASWSTRVADDGSVRPLVHELLFFITSPFYQVRIAACKMIWTLFSTSSQQQVFNDLLVAVNDIFLIQGDLLVDEELDEGVSRTATALHCLAAVSAFTSNWRCKALFNIFY</sequence>
<reference evidence="1" key="1">
    <citation type="submission" date="2015-11" db="EMBL/GenBank/DDBJ databases">
        <title>De novo transcriptome assembly of four potential Pierce s Disease insect vectors from Arizona vineyards.</title>
        <authorList>
            <person name="Tassone E.E."/>
        </authorList>
    </citation>
    <scope>NUCLEOTIDE SEQUENCE</scope>
</reference>
<feature type="non-terminal residue" evidence="1">
    <location>
        <position position="1"/>
    </location>
</feature>
<proteinExistence type="predicted"/>
<evidence type="ECO:0000313" key="1">
    <source>
        <dbReference type="EMBL" id="JAT39240.1"/>
    </source>
</evidence>
<name>A0A1B6MTI8_9HEMI</name>
<dbReference type="EMBL" id="GEBQ01000737">
    <property type="protein sequence ID" value="JAT39240.1"/>
    <property type="molecule type" value="Transcribed_RNA"/>
</dbReference>
<dbReference type="AlphaFoldDB" id="A0A1B6MTI8"/>
<gene>
    <name evidence="1" type="ORF">g.1462</name>
</gene>